<evidence type="ECO:0000256" key="1">
    <source>
        <dbReference type="SAM" id="MobiDB-lite"/>
    </source>
</evidence>
<accession>E3RHR3</accession>
<dbReference type="InterPro" id="IPR052895">
    <property type="entry name" value="HetReg/Transcr_Mod"/>
</dbReference>
<dbReference type="PANTHER" id="PTHR24148">
    <property type="entry name" value="ANKYRIN REPEAT DOMAIN-CONTAINING PROTEIN 39 HOMOLOG-RELATED"/>
    <property type="match status" value="1"/>
</dbReference>
<evidence type="ECO:0000313" key="3">
    <source>
        <dbReference type="Proteomes" id="UP000001067"/>
    </source>
</evidence>
<sequence>MGRIYACGAKVLIWLGHFEPVKALLNLDMLCRLASEEDDAEPSSSDPPTGTSSGNTHLEQHLTERNLPPEQPAPYYRWYNDDRSRSILVTPDSYTAGASMHDPGSPKHICPLFEAPWFERIWVIQEYIKSTSTEVFWGNASFSFDLLGKAVTNIKGYHYNKVAHYITASTGIKSCFDIYRMKRDEGTTNSFFKTLLLTKDRKATDPRDKIFALVELPFSDRGDDTFFPLAPDYSLDVASVYRTTARRLLLERKEIDVLAYVKPGSLLADNWASWIPDWTHCRLPNGLAGRKVSAYTPPVVHEAICRFCDTERLDSISVGGIVVDTVEYLVADIFDRKPSTRSYGYAKLSSMRRGWLHAINAFINHFQGTFDEMTIAKSLTTGGGAQLVVLEGEDEEAAFMADYREFANGAYMPSKVAKYRRVQKKQTSRTVARPYLQRLLK</sequence>
<dbReference type="PANTHER" id="PTHR24148:SF64">
    <property type="entry name" value="HETEROKARYON INCOMPATIBILITY DOMAIN-CONTAINING PROTEIN"/>
    <property type="match status" value="1"/>
</dbReference>
<dbReference type="OrthoDB" id="3945961at2759"/>
<organism evidence="3">
    <name type="scientific">Pyrenophora teres f. teres (strain 0-1)</name>
    <name type="common">Barley net blotch fungus</name>
    <name type="synonym">Drechslera teres f. teres</name>
    <dbReference type="NCBI Taxonomy" id="861557"/>
    <lineage>
        <taxon>Eukaryota</taxon>
        <taxon>Fungi</taxon>
        <taxon>Dikarya</taxon>
        <taxon>Ascomycota</taxon>
        <taxon>Pezizomycotina</taxon>
        <taxon>Dothideomycetes</taxon>
        <taxon>Pleosporomycetidae</taxon>
        <taxon>Pleosporales</taxon>
        <taxon>Pleosporineae</taxon>
        <taxon>Pleosporaceae</taxon>
        <taxon>Pyrenophora</taxon>
    </lineage>
</organism>
<protein>
    <submittedName>
        <fullName evidence="2">Uncharacterized protein</fullName>
    </submittedName>
</protein>
<feature type="compositionally biased region" description="Low complexity" evidence="1">
    <location>
        <begin position="42"/>
        <end position="54"/>
    </location>
</feature>
<name>E3RHR3_PYRTT</name>
<gene>
    <name evidence="2" type="ORF">PTT_07484</name>
</gene>
<dbReference type="Proteomes" id="UP000001067">
    <property type="component" value="Unassembled WGS sequence"/>
</dbReference>
<dbReference type="KEGG" id="pte:PTT_07484"/>
<dbReference type="HOGENOM" id="CLU_029383_0_0_1"/>
<reference evidence="2 3" key="1">
    <citation type="journal article" date="2010" name="Genome Biol.">
        <title>A first genome assembly of the barley fungal pathogen Pyrenophora teres f. teres.</title>
        <authorList>
            <person name="Ellwood S.R."/>
            <person name="Liu Z."/>
            <person name="Syme R.A."/>
            <person name="Lai Z."/>
            <person name="Hane J.K."/>
            <person name="Keiper F."/>
            <person name="Moffat C.S."/>
            <person name="Oliver R.P."/>
            <person name="Friesen T.L."/>
        </authorList>
    </citation>
    <scope>NUCLEOTIDE SEQUENCE [LARGE SCALE GENOMIC DNA]</scope>
    <source>
        <strain evidence="2 3">0-1</strain>
    </source>
</reference>
<evidence type="ECO:0000313" key="2">
    <source>
        <dbReference type="EMBL" id="EFQ94729.1"/>
    </source>
</evidence>
<proteinExistence type="predicted"/>
<dbReference type="AlphaFoldDB" id="E3RHR3"/>
<feature type="region of interest" description="Disordered" evidence="1">
    <location>
        <begin position="38"/>
        <end position="71"/>
    </location>
</feature>
<dbReference type="EMBL" id="GL533151">
    <property type="protein sequence ID" value="EFQ94729.1"/>
    <property type="molecule type" value="Genomic_DNA"/>
</dbReference>
<keyword evidence="3" id="KW-1185">Reference proteome</keyword>